<name>A0A6H0Y3L8_9PEZI</name>
<sequence>MELNWFAAWIYLREKLSGYQLLGEQQAGRFDWKERSSYQRFKIPILSGGFLTLILVVWGFMAFSSESSGTVVHQVNPYVKYRLSAAWSWSNMDRLFIFGDSWSSTSFNFELQAPSPESPIGVPGWPGETTGNGPNWVGYLTYQRNESLLLTADFAVGGGTVADLGGQDARSVRSQITRYFPTFNANYPSFWASNSTLFFIWVGINDIHGDVDDAPTSSDAEISFPETFKVLNGLLDDIYAAGGRNLFFINAPPLARAPLVKMSYANQTEEWKQTVIDWNENIANSAWSFADRHNDSSVWLFDASQLLSDIMDNPCILPETCGLMRPLDYCPMFSFGRLGGIVWNSTNPECEYSADKYFWIDPLHPTTITQSAIAHGIYDALKSSER</sequence>
<keyword evidence="2" id="KW-1133">Transmembrane helix</keyword>
<dbReference type="AlphaFoldDB" id="A0A6H0Y3L8"/>
<dbReference type="EMBL" id="CP051143">
    <property type="protein sequence ID" value="QIX01525.1"/>
    <property type="molecule type" value="Genomic_DNA"/>
</dbReference>
<gene>
    <name evidence="3" type="ORF">AMS68_007042</name>
</gene>
<keyword evidence="2" id="KW-0472">Membrane</keyword>
<proteinExistence type="predicted"/>
<keyword evidence="2" id="KW-0812">Transmembrane</keyword>
<dbReference type="Proteomes" id="UP000503462">
    <property type="component" value="Chromosome 5"/>
</dbReference>
<protein>
    <submittedName>
        <fullName evidence="3">Uncharacterized protein</fullName>
    </submittedName>
</protein>
<dbReference type="PANTHER" id="PTHR45648:SF22">
    <property type="entry name" value="GDSL LIPASE_ACYLHYDROLASE FAMILY PROTEIN (AFU_ORTHOLOGUE AFUA_4G14700)"/>
    <property type="match status" value="1"/>
</dbReference>
<organism evidence="3 4">
    <name type="scientific">Peltaster fructicola</name>
    <dbReference type="NCBI Taxonomy" id="286661"/>
    <lineage>
        <taxon>Eukaryota</taxon>
        <taxon>Fungi</taxon>
        <taxon>Dikarya</taxon>
        <taxon>Ascomycota</taxon>
        <taxon>Pezizomycotina</taxon>
        <taxon>Dothideomycetes</taxon>
        <taxon>Dothideomycetes incertae sedis</taxon>
        <taxon>Peltaster</taxon>
    </lineage>
</organism>
<evidence type="ECO:0000256" key="2">
    <source>
        <dbReference type="SAM" id="Phobius"/>
    </source>
</evidence>
<evidence type="ECO:0000313" key="4">
    <source>
        <dbReference type="Proteomes" id="UP000503462"/>
    </source>
</evidence>
<dbReference type="OrthoDB" id="1600564at2759"/>
<dbReference type="CDD" id="cd01846">
    <property type="entry name" value="fatty_acyltransferase_like"/>
    <property type="match status" value="1"/>
</dbReference>
<reference evidence="3 4" key="1">
    <citation type="journal article" date="2016" name="Sci. Rep.">
        <title>Peltaster fructicola genome reveals evolution from an invasive phytopathogen to an ectophytic parasite.</title>
        <authorList>
            <person name="Xu C."/>
            <person name="Chen H."/>
            <person name="Gleason M.L."/>
            <person name="Xu J.R."/>
            <person name="Liu H."/>
            <person name="Zhang R."/>
            <person name="Sun G."/>
        </authorList>
    </citation>
    <scope>NUCLEOTIDE SEQUENCE [LARGE SCALE GENOMIC DNA]</scope>
    <source>
        <strain evidence="3 4">LNHT1506</strain>
    </source>
</reference>
<dbReference type="GO" id="GO:0016788">
    <property type="term" value="F:hydrolase activity, acting on ester bonds"/>
    <property type="evidence" value="ECO:0007669"/>
    <property type="project" value="InterPro"/>
</dbReference>
<keyword evidence="1" id="KW-0378">Hydrolase</keyword>
<dbReference type="Pfam" id="PF00657">
    <property type="entry name" value="Lipase_GDSL"/>
    <property type="match status" value="1"/>
</dbReference>
<dbReference type="InterPro" id="IPR051058">
    <property type="entry name" value="GDSL_Est/Lipase"/>
</dbReference>
<dbReference type="SUPFAM" id="SSF52266">
    <property type="entry name" value="SGNH hydrolase"/>
    <property type="match status" value="1"/>
</dbReference>
<dbReference type="InterPro" id="IPR036514">
    <property type="entry name" value="SGNH_hydro_sf"/>
</dbReference>
<dbReference type="Gene3D" id="3.40.50.1110">
    <property type="entry name" value="SGNH hydrolase"/>
    <property type="match status" value="1"/>
</dbReference>
<dbReference type="PANTHER" id="PTHR45648">
    <property type="entry name" value="GDSL LIPASE/ACYLHYDROLASE FAMILY PROTEIN (AFU_ORTHOLOGUE AFUA_4G14700)"/>
    <property type="match status" value="1"/>
</dbReference>
<evidence type="ECO:0000256" key="1">
    <source>
        <dbReference type="ARBA" id="ARBA00022801"/>
    </source>
</evidence>
<feature type="transmembrane region" description="Helical" evidence="2">
    <location>
        <begin position="43"/>
        <end position="63"/>
    </location>
</feature>
<dbReference type="InterPro" id="IPR001087">
    <property type="entry name" value="GDSL"/>
</dbReference>
<evidence type="ECO:0000313" key="3">
    <source>
        <dbReference type="EMBL" id="QIX01525.1"/>
    </source>
</evidence>
<keyword evidence="4" id="KW-1185">Reference proteome</keyword>
<accession>A0A6H0Y3L8</accession>